<dbReference type="PANTHER" id="PTHR18902:SF24">
    <property type="entry name" value="NUCLEAR MITOTIC APPARATUS PROTEIN 1"/>
    <property type="match status" value="1"/>
</dbReference>
<feature type="non-terminal residue" evidence="8">
    <location>
        <position position="1"/>
    </location>
</feature>
<evidence type="ECO:0000256" key="2">
    <source>
        <dbReference type="ARBA" id="ARBA00022490"/>
    </source>
</evidence>
<evidence type="ECO:0000313" key="8">
    <source>
        <dbReference type="RefSeq" id="XP_015284136.1"/>
    </source>
</evidence>
<dbReference type="PANTHER" id="PTHR18902">
    <property type="entry name" value="NUCLEAR MITOTIC APPARATUS PROTEIN 1-RELATED"/>
    <property type="match status" value="1"/>
</dbReference>
<dbReference type="RefSeq" id="XP_015284136.1">
    <property type="nucleotide sequence ID" value="XM_015428650.1"/>
</dbReference>
<evidence type="ECO:0000256" key="3">
    <source>
        <dbReference type="ARBA" id="ARBA00022553"/>
    </source>
</evidence>
<proteinExistence type="predicted"/>
<evidence type="ECO:0000256" key="5">
    <source>
        <dbReference type="SAM" id="Coils"/>
    </source>
</evidence>
<feature type="non-terminal residue" evidence="8">
    <location>
        <position position="358"/>
    </location>
</feature>
<comment type="subcellular location">
    <subcellularLocation>
        <location evidence="1">Cytoplasm</location>
    </subcellularLocation>
</comment>
<reference evidence="8" key="1">
    <citation type="submission" date="2025-08" db="UniProtKB">
        <authorList>
            <consortium name="RefSeq"/>
        </authorList>
    </citation>
    <scope>IDENTIFICATION</scope>
</reference>
<evidence type="ECO:0000313" key="7">
    <source>
        <dbReference type="Proteomes" id="UP000694871"/>
    </source>
</evidence>
<feature type="compositionally biased region" description="Basic and acidic residues" evidence="6">
    <location>
        <begin position="312"/>
        <end position="321"/>
    </location>
</feature>
<keyword evidence="4 5" id="KW-0175">Coiled coil</keyword>
<feature type="region of interest" description="Disordered" evidence="6">
    <location>
        <begin position="123"/>
        <end position="151"/>
    </location>
</feature>
<gene>
    <name evidence="8" type="primary">LOC107125202</name>
</gene>
<organism evidence="7 8">
    <name type="scientific">Gekko japonicus</name>
    <name type="common">Schlegel's Japanese gecko</name>
    <dbReference type="NCBI Taxonomy" id="146911"/>
    <lineage>
        <taxon>Eukaryota</taxon>
        <taxon>Metazoa</taxon>
        <taxon>Chordata</taxon>
        <taxon>Craniata</taxon>
        <taxon>Vertebrata</taxon>
        <taxon>Euteleostomi</taxon>
        <taxon>Lepidosauria</taxon>
        <taxon>Squamata</taxon>
        <taxon>Bifurcata</taxon>
        <taxon>Gekkota</taxon>
        <taxon>Gekkonidae</taxon>
        <taxon>Gekkoninae</taxon>
        <taxon>Gekko</taxon>
    </lineage>
</organism>
<evidence type="ECO:0000256" key="4">
    <source>
        <dbReference type="ARBA" id="ARBA00023054"/>
    </source>
</evidence>
<keyword evidence="3" id="KW-0597">Phosphoprotein</keyword>
<keyword evidence="7" id="KW-1185">Reference proteome</keyword>
<keyword evidence="2" id="KW-0963">Cytoplasm</keyword>
<dbReference type="InterPro" id="IPR051841">
    <property type="entry name" value="MT-Golgi_org_protein"/>
</dbReference>
<feature type="region of interest" description="Disordered" evidence="6">
    <location>
        <begin position="291"/>
        <end position="321"/>
    </location>
</feature>
<sequence length="358" mass="40641">EKLKKELLEKGKELVQSREAVARAEEELAALRVLAQEKGKSEESWKEQMSRCLQDAERKNSLLGSLEKELSLTRRQLLEKEAESKEMRRLAVAESEKSKKLEERLRLLQSEMATAASRAAERCSTMKAEAQGYQKQAEELQGSSEAQRKELSALAKREEDLRKEFRALQEKAFQKEQILVALQQELTGAQATIGELAPVKGLYQQLQAEQAAQKSQHQEELERLSKDTGALQAELARTKQELAELLSLKERVPEQERRVQQLQTENAGYAESLTALQRAHAQLAEEKRTLAEQASHGQQRLDAELAQAKQRHAQELEEARREAEKLVAVSKKEAEEAQKKLEGVTAKYEEARQKLLVQ</sequence>
<name>A0ABM1LDU9_GEKJA</name>
<protein>
    <submittedName>
        <fullName evidence="8">Nuclear mitotic apparatus protein 1-like</fullName>
    </submittedName>
</protein>
<evidence type="ECO:0000256" key="6">
    <source>
        <dbReference type="SAM" id="MobiDB-lite"/>
    </source>
</evidence>
<accession>A0ABM1LDU9</accession>
<dbReference type="GeneID" id="107125202"/>
<feature type="coiled-coil region" evidence="5">
    <location>
        <begin position="7"/>
        <end position="34"/>
    </location>
</feature>
<evidence type="ECO:0000256" key="1">
    <source>
        <dbReference type="ARBA" id="ARBA00004496"/>
    </source>
</evidence>
<dbReference type="Proteomes" id="UP000694871">
    <property type="component" value="Unplaced"/>
</dbReference>